<evidence type="ECO:0000256" key="5">
    <source>
        <dbReference type="ARBA" id="ARBA00023277"/>
    </source>
</evidence>
<evidence type="ECO:0000313" key="14">
    <source>
        <dbReference type="Proteomes" id="UP001285921"/>
    </source>
</evidence>
<evidence type="ECO:0000313" key="13">
    <source>
        <dbReference type="EMBL" id="GMK48870.1"/>
    </source>
</evidence>
<dbReference type="Gene3D" id="2.60.40.10">
    <property type="entry name" value="Immunoglobulins"/>
    <property type="match status" value="1"/>
</dbReference>
<keyword evidence="14" id="KW-1185">Reference proteome</keyword>
<dbReference type="Pfam" id="PF00150">
    <property type="entry name" value="Cellulase"/>
    <property type="match status" value="1"/>
</dbReference>
<dbReference type="Pfam" id="PF18448">
    <property type="entry name" value="CBM46"/>
    <property type="match status" value="1"/>
</dbReference>
<keyword evidence="5" id="KW-0119">Carbohydrate metabolism</keyword>
<evidence type="ECO:0000256" key="8">
    <source>
        <dbReference type="RuleBase" id="RU361153"/>
    </source>
</evidence>
<dbReference type="InterPro" id="IPR014756">
    <property type="entry name" value="Ig_E-set"/>
</dbReference>
<gene>
    <name evidence="13" type="ORF">PghCCS26_60000</name>
</gene>
<dbReference type="SUPFAM" id="SSF81296">
    <property type="entry name" value="E set domains"/>
    <property type="match status" value="1"/>
</dbReference>
<dbReference type="EMBL" id="BTCL01000038">
    <property type="protein sequence ID" value="GMK48870.1"/>
    <property type="molecule type" value="Genomic_DNA"/>
</dbReference>
<reference evidence="13 14" key="1">
    <citation type="submission" date="2023-05" db="EMBL/GenBank/DDBJ databases">
        <title>Draft genome of Paenibacillus sp. CCS26.</title>
        <authorList>
            <person name="Akita H."/>
            <person name="Shinto Y."/>
            <person name="Kimura Z."/>
        </authorList>
    </citation>
    <scope>NUCLEOTIDE SEQUENCE [LARGE SCALE GENOMIC DNA]</scope>
    <source>
        <strain evidence="13 14">CCS26</strain>
    </source>
</reference>
<keyword evidence="3 8" id="KW-0378">Hydrolase</keyword>
<dbReference type="InterPro" id="IPR005102">
    <property type="entry name" value="Carbo-bd_X2"/>
</dbReference>
<dbReference type="RefSeq" id="WP_317982301.1">
    <property type="nucleotide sequence ID" value="NZ_BTCL01000038.1"/>
</dbReference>
<feature type="domain" description="Endoglucanase B carbohydrate binding" evidence="12">
    <location>
        <begin position="476"/>
        <end position="579"/>
    </location>
</feature>
<proteinExistence type="inferred from homology"/>
<evidence type="ECO:0000256" key="9">
    <source>
        <dbReference type="SAM" id="SignalP"/>
    </source>
</evidence>
<dbReference type="InterPro" id="IPR001547">
    <property type="entry name" value="Glyco_hydro_5"/>
</dbReference>
<dbReference type="PANTHER" id="PTHR31297:SF41">
    <property type="entry name" value="ENDOGLUCANASE, PUTATIVE (AFU_ORTHOLOGUE AFUA_5G01830)-RELATED"/>
    <property type="match status" value="1"/>
</dbReference>
<accession>A0ABQ6NXP6</accession>
<evidence type="ECO:0000256" key="7">
    <source>
        <dbReference type="ARBA" id="ARBA00023326"/>
    </source>
</evidence>
<dbReference type="SUPFAM" id="SSF51445">
    <property type="entry name" value="(Trans)glycosidases"/>
    <property type="match status" value="1"/>
</dbReference>
<feature type="chain" id="PRO_5046339339" evidence="9">
    <location>
        <begin position="37"/>
        <end position="584"/>
    </location>
</feature>
<dbReference type="InterPro" id="IPR040946">
    <property type="entry name" value="CBM46"/>
</dbReference>
<dbReference type="PANTHER" id="PTHR31297">
    <property type="entry name" value="GLUCAN ENDO-1,6-BETA-GLUCOSIDASE B"/>
    <property type="match status" value="1"/>
</dbReference>
<protein>
    <submittedName>
        <fullName evidence="13">Endoglucanase</fullName>
    </submittedName>
</protein>
<dbReference type="InterPro" id="IPR017853">
    <property type="entry name" value="GH"/>
</dbReference>
<comment type="similarity">
    <text evidence="1 8">Belongs to the glycosyl hydrolase 5 (cellulase A) family.</text>
</comment>
<dbReference type="Proteomes" id="UP001285921">
    <property type="component" value="Unassembled WGS sequence"/>
</dbReference>
<evidence type="ECO:0000256" key="4">
    <source>
        <dbReference type="ARBA" id="ARBA00023001"/>
    </source>
</evidence>
<evidence type="ECO:0000259" key="10">
    <source>
        <dbReference type="Pfam" id="PF00150"/>
    </source>
</evidence>
<keyword evidence="2 9" id="KW-0732">Signal</keyword>
<name>A0ABQ6NXP6_9BACL</name>
<organism evidence="13 14">
    <name type="scientific">Paenibacillus glycanilyticus</name>
    <dbReference type="NCBI Taxonomy" id="126569"/>
    <lineage>
        <taxon>Bacteria</taxon>
        <taxon>Bacillati</taxon>
        <taxon>Bacillota</taxon>
        <taxon>Bacilli</taxon>
        <taxon>Bacillales</taxon>
        <taxon>Paenibacillaceae</taxon>
        <taxon>Paenibacillus</taxon>
    </lineage>
</organism>
<keyword evidence="7" id="KW-0624">Polysaccharide degradation</keyword>
<sequence length="584" mass="64919">MIGSQRKKILKRVTAFVLTICLIGAFGFNSSKPASAAAVSPSQAYVEAMGKGWNVFNTFDSFNSNDFSLSDETSWGQPKVTQELIVAAKAKGFNSIRIPMTAYTRYTMGADGHYVIDSVWLARYKQVVDWAVSAGFYVMINLHHDSWIWLKDWDGNTASEEYKRYVDLWTQLADYFKDEPNTVSFETINEPQFASDTGTVTKQDKLNRINQAAYQVIRHSGGNNATRMVIIPTYETNSAEDKTLATYNFITGLNDPNIIATVHYYSDWVYSGNLGITGFDEQLYKDSAQTPRSNTDLFFNTLNNTFISKGIGVVIGEYGWLSSDEGAAANQSGEKLKYLEYLNYMASKYRVSTMIWPPAFDRVAPYDWNYLIGSTIKASVQGQRSSYSTGLNEIYIKEKAARDIQIPLTLNGNTFKGIAGLKKSDYSYNAKTATLTLSKNFVNEKFTKGSYGLIADLELQFSAGAAWHQYIIKYAAPVFQTATGTTTSGITIPVTFNGSKVKRASAYDASGNRIGPNSWFPYMQFGSEFNANYTEGTFSIQSNFFNNSVLDGTIKITIEFYDGQVINYAIQKSGSNVTGIGVVS</sequence>
<dbReference type="InterPro" id="IPR050386">
    <property type="entry name" value="Glycosyl_hydrolase_5"/>
</dbReference>
<evidence type="ECO:0000259" key="11">
    <source>
        <dbReference type="Pfam" id="PF03442"/>
    </source>
</evidence>
<evidence type="ECO:0000256" key="1">
    <source>
        <dbReference type="ARBA" id="ARBA00005641"/>
    </source>
</evidence>
<dbReference type="InterPro" id="IPR013783">
    <property type="entry name" value="Ig-like_fold"/>
</dbReference>
<feature type="signal peptide" evidence="9">
    <location>
        <begin position="1"/>
        <end position="36"/>
    </location>
</feature>
<evidence type="ECO:0000259" key="12">
    <source>
        <dbReference type="Pfam" id="PF18448"/>
    </source>
</evidence>
<evidence type="ECO:0000256" key="2">
    <source>
        <dbReference type="ARBA" id="ARBA00022729"/>
    </source>
</evidence>
<keyword evidence="4" id="KW-0136">Cellulose degradation</keyword>
<comment type="caution">
    <text evidence="13">The sequence shown here is derived from an EMBL/GenBank/DDBJ whole genome shotgun (WGS) entry which is preliminary data.</text>
</comment>
<dbReference type="Pfam" id="PF03442">
    <property type="entry name" value="CBM_X2"/>
    <property type="match status" value="1"/>
</dbReference>
<evidence type="ECO:0000256" key="6">
    <source>
        <dbReference type="ARBA" id="ARBA00023295"/>
    </source>
</evidence>
<dbReference type="Gene3D" id="3.20.20.80">
    <property type="entry name" value="Glycosidases"/>
    <property type="match status" value="1"/>
</dbReference>
<keyword evidence="6 8" id="KW-0326">Glycosidase</keyword>
<feature type="domain" description="Carbohydrate binding X2" evidence="11">
    <location>
        <begin position="397"/>
        <end position="468"/>
    </location>
</feature>
<evidence type="ECO:0000256" key="3">
    <source>
        <dbReference type="ARBA" id="ARBA00022801"/>
    </source>
</evidence>
<feature type="domain" description="Glycoside hydrolase family 5" evidence="10">
    <location>
        <begin position="67"/>
        <end position="356"/>
    </location>
</feature>